<dbReference type="EMBL" id="JBHTCM010000028">
    <property type="protein sequence ID" value="MFC7335443.1"/>
    <property type="molecule type" value="Genomic_DNA"/>
</dbReference>
<evidence type="ECO:0000313" key="2">
    <source>
        <dbReference type="EMBL" id="MFC7335443.1"/>
    </source>
</evidence>
<protein>
    <submittedName>
        <fullName evidence="2">Uncharacterized protein</fullName>
    </submittedName>
</protein>
<evidence type="ECO:0000313" key="3">
    <source>
        <dbReference type="Proteomes" id="UP001596456"/>
    </source>
</evidence>
<feature type="region of interest" description="Disordered" evidence="1">
    <location>
        <begin position="146"/>
        <end position="168"/>
    </location>
</feature>
<proteinExistence type="predicted"/>
<dbReference type="RefSeq" id="WP_377361067.1">
    <property type="nucleotide sequence ID" value="NZ_JBHTCM010000028.1"/>
</dbReference>
<comment type="caution">
    <text evidence="2">The sequence shown here is derived from an EMBL/GenBank/DDBJ whole genome shotgun (WGS) entry which is preliminary data.</text>
</comment>
<feature type="compositionally biased region" description="Low complexity" evidence="1">
    <location>
        <begin position="467"/>
        <end position="477"/>
    </location>
</feature>
<keyword evidence="3" id="KW-1185">Reference proteome</keyword>
<sequence>MVSSVVIPLRRSVQPRTRSWANQELAEFYRVVEILNRAGLAVSIDSGWSDEGDPWLVFLRDDSSDVIAHFAKIDGRLVASNGATGDTIRGTDFRDLLNALVRMQPLVLPPSNPATAKLYLHPSVVLSAFVAAALMLLSDINPAEASEVPSGQVPKEGGPEGGGDAAADPEAVIRPASSPVAAGRAFDGPRQWETLRTSPKADSIFSQAQFAALTAVIGTAVMLLESAGDAAAFSEPETPFTHTGQFVQSEAQFLPTGWAVAGLAHDGRQKPILTEMAVASTASAETAPDGDRSLPMVSSSPFIVQESVGEDSRVGIDSVLVSNDTVVISHDLLEFGEISSAPHGKFLTVAPLDLAAAHSIVFLPQGGVIEVRIVPVLAEILPLAPGKAVEVQFDILLDTVATPADVAQLPPSPDLARGKEVSPLARDPATGDSGNPDDTAAGKVDHTPTAQNPDPAASSPPSPPSPSDSQPASPASATEEQPAKSASHPPEAPSSTLPGSADLPSFGKIILADGSSDYALTTGRETIVFTGGNVTLFNFQFGTDRLIIETSNLDPSSMGITWSDEGSLIMTFSDNSTLTFIGLAGWDNAGG</sequence>
<accession>A0ABW2L261</accession>
<evidence type="ECO:0000256" key="1">
    <source>
        <dbReference type="SAM" id="MobiDB-lite"/>
    </source>
</evidence>
<reference evidence="3" key="1">
    <citation type="journal article" date="2019" name="Int. J. Syst. Evol. Microbiol.">
        <title>The Global Catalogue of Microorganisms (GCM) 10K type strain sequencing project: providing services to taxonomists for standard genome sequencing and annotation.</title>
        <authorList>
            <consortium name="The Broad Institute Genomics Platform"/>
            <consortium name="The Broad Institute Genome Sequencing Center for Infectious Disease"/>
            <person name="Wu L."/>
            <person name="Ma J."/>
        </authorList>
    </citation>
    <scope>NUCLEOTIDE SEQUENCE [LARGE SCALE GENOMIC DNA]</scope>
    <source>
        <strain evidence="3">CGMCC 1.16275</strain>
    </source>
</reference>
<feature type="region of interest" description="Disordered" evidence="1">
    <location>
        <begin position="405"/>
        <end position="501"/>
    </location>
</feature>
<dbReference type="Proteomes" id="UP001596456">
    <property type="component" value="Unassembled WGS sequence"/>
</dbReference>
<gene>
    <name evidence="2" type="ORF">ACFQPS_19900</name>
</gene>
<name>A0ABW2L261_9PROT</name>
<organism evidence="2 3">
    <name type="scientific">Rhodocista pekingensis</name>
    <dbReference type="NCBI Taxonomy" id="201185"/>
    <lineage>
        <taxon>Bacteria</taxon>
        <taxon>Pseudomonadati</taxon>
        <taxon>Pseudomonadota</taxon>
        <taxon>Alphaproteobacteria</taxon>
        <taxon>Rhodospirillales</taxon>
        <taxon>Azospirillaceae</taxon>
        <taxon>Rhodocista</taxon>
    </lineage>
</organism>